<evidence type="ECO:0000256" key="1">
    <source>
        <dbReference type="SAM" id="MobiDB-lite"/>
    </source>
</evidence>
<accession>A0A0J8QM00</accession>
<feature type="region of interest" description="Disordered" evidence="1">
    <location>
        <begin position="1"/>
        <end position="29"/>
    </location>
</feature>
<sequence>MEGMLPASLAEENEACHEERKDGFTPSLLAREPQRSSWFQGKHDYLKKPADCNSEGAPWICATRTPCPFPSKQGKHTPNLLAPAAAPRDRRRDAWTVTPHVT</sequence>
<dbReference type="AlphaFoldDB" id="A0A0J8QM00"/>
<protein>
    <submittedName>
        <fullName evidence="2">Uncharacterized protein</fullName>
    </submittedName>
</protein>
<feature type="region of interest" description="Disordered" evidence="1">
    <location>
        <begin position="71"/>
        <end position="102"/>
    </location>
</feature>
<name>A0A0J8QM00_COCIT</name>
<organism evidence="2 3">
    <name type="scientific">Coccidioides immitis RMSCC 3703</name>
    <dbReference type="NCBI Taxonomy" id="454286"/>
    <lineage>
        <taxon>Eukaryota</taxon>
        <taxon>Fungi</taxon>
        <taxon>Dikarya</taxon>
        <taxon>Ascomycota</taxon>
        <taxon>Pezizomycotina</taxon>
        <taxon>Eurotiomycetes</taxon>
        <taxon>Eurotiomycetidae</taxon>
        <taxon>Onygenales</taxon>
        <taxon>Onygenaceae</taxon>
        <taxon>Coccidioides</taxon>
    </lineage>
</organism>
<reference evidence="3" key="1">
    <citation type="journal article" date="2010" name="Genome Res.">
        <title>Population genomic sequencing of Coccidioides fungi reveals recent hybridization and transposon control.</title>
        <authorList>
            <person name="Neafsey D.E."/>
            <person name="Barker B.M."/>
            <person name="Sharpton T.J."/>
            <person name="Stajich J.E."/>
            <person name="Park D.J."/>
            <person name="Whiston E."/>
            <person name="Hung C.-Y."/>
            <person name="McMahan C."/>
            <person name="White J."/>
            <person name="Sykes S."/>
            <person name="Heiman D."/>
            <person name="Young S."/>
            <person name="Zeng Q."/>
            <person name="Abouelleil A."/>
            <person name="Aftuck L."/>
            <person name="Bessette D."/>
            <person name="Brown A."/>
            <person name="FitzGerald M."/>
            <person name="Lui A."/>
            <person name="Macdonald J.P."/>
            <person name="Priest M."/>
            <person name="Orbach M.J."/>
            <person name="Galgiani J.N."/>
            <person name="Kirkland T.N."/>
            <person name="Cole G.T."/>
            <person name="Birren B.W."/>
            <person name="Henn M.R."/>
            <person name="Taylor J.W."/>
            <person name="Rounsley S.D."/>
        </authorList>
    </citation>
    <scope>NUCLEOTIDE SEQUENCE [LARGE SCALE GENOMIC DNA]</scope>
    <source>
        <strain evidence="3">RMSCC 3703</strain>
    </source>
</reference>
<gene>
    <name evidence="2" type="ORF">CISG_00542</name>
</gene>
<dbReference type="Proteomes" id="UP000054559">
    <property type="component" value="Unassembled WGS sequence"/>
</dbReference>
<evidence type="ECO:0000313" key="3">
    <source>
        <dbReference type="Proteomes" id="UP000054559"/>
    </source>
</evidence>
<evidence type="ECO:0000313" key="2">
    <source>
        <dbReference type="EMBL" id="KMU72233.1"/>
    </source>
</evidence>
<dbReference type="EMBL" id="DS268118">
    <property type="protein sequence ID" value="KMU72233.1"/>
    <property type="molecule type" value="Genomic_DNA"/>
</dbReference>
<feature type="compositionally biased region" description="Basic and acidic residues" evidence="1">
    <location>
        <begin position="14"/>
        <end position="23"/>
    </location>
</feature>
<proteinExistence type="predicted"/>